<evidence type="ECO:0000313" key="7">
    <source>
        <dbReference type="EMBL" id="SJZ76476.1"/>
    </source>
</evidence>
<sequence length="216" mass="25077">MKNEALFSMLTQEDRKFLKNHMEQRTYKKGEIIFTPLDQCNHLSIILDGEVKLCKYSADGQEQILSFLGVGDVFGEAIVFQGDPYVVTVIAERETTVQMIHRDVLLTLTQRNENFTLAFFQEFTKKIKLLNNKIEMLSLKNIKQKIARYLLNLSKEQRSSTIRLPYSKQKIAFLLGTSREVLSRNFSEMEREGYIQSKGRNIFLLNILELESIGIQ</sequence>
<dbReference type="CDD" id="cd00092">
    <property type="entry name" value="HTH_CRP"/>
    <property type="match status" value="1"/>
</dbReference>
<dbReference type="InterPro" id="IPR036390">
    <property type="entry name" value="WH_DNA-bd_sf"/>
</dbReference>
<dbReference type="InterPro" id="IPR012318">
    <property type="entry name" value="HTH_CRP"/>
</dbReference>
<dbReference type="PROSITE" id="PS51063">
    <property type="entry name" value="HTH_CRP_2"/>
    <property type="match status" value="1"/>
</dbReference>
<keyword evidence="3" id="KW-0804">Transcription</keyword>
<dbReference type="InterPro" id="IPR036388">
    <property type="entry name" value="WH-like_DNA-bd_sf"/>
</dbReference>
<evidence type="ECO:0000313" key="8">
    <source>
        <dbReference type="Proteomes" id="UP000196365"/>
    </source>
</evidence>
<dbReference type="Pfam" id="PF13545">
    <property type="entry name" value="HTH_Crp_2"/>
    <property type="match status" value="1"/>
</dbReference>
<organism evidence="7 8">
    <name type="scientific">Garciella nitratireducens DSM 15102</name>
    <dbReference type="NCBI Taxonomy" id="1121911"/>
    <lineage>
        <taxon>Bacteria</taxon>
        <taxon>Bacillati</taxon>
        <taxon>Bacillota</taxon>
        <taxon>Clostridia</taxon>
        <taxon>Eubacteriales</taxon>
        <taxon>Eubacteriaceae</taxon>
        <taxon>Garciella</taxon>
    </lineage>
</organism>
<dbReference type="SUPFAM" id="SSF46785">
    <property type="entry name" value="Winged helix' DNA-binding domain"/>
    <property type="match status" value="1"/>
</dbReference>
<keyword evidence="1" id="KW-0805">Transcription regulation</keyword>
<dbReference type="GO" id="GO:0003677">
    <property type="term" value="F:DNA binding"/>
    <property type="evidence" value="ECO:0007669"/>
    <property type="project" value="UniProtKB-KW"/>
</dbReference>
<evidence type="ECO:0000256" key="1">
    <source>
        <dbReference type="ARBA" id="ARBA00023015"/>
    </source>
</evidence>
<proteinExistence type="predicted"/>
<dbReference type="EMBL" id="FUWV01000010">
    <property type="protein sequence ID" value="SJZ76476.1"/>
    <property type="molecule type" value="Genomic_DNA"/>
</dbReference>
<feature type="coiled-coil region" evidence="4">
    <location>
        <begin position="120"/>
        <end position="159"/>
    </location>
</feature>
<dbReference type="SMART" id="SM00419">
    <property type="entry name" value="HTH_CRP"/>
    <property type="match status" value="1"/>
</dbReference>
<dbReference type="PROSITE" id="PS50042">
    <property type="entry name" value="CNMP_BINDING_3"/>
    <property type="match status" value="1"/>
</dbReference>
<dbReference type="PANTHER" id="PTHR24567:SF26">
    <property type="entry name" value="REGULATORY PROTEIN YEIL"/>
    <property type="match status" value="1"/>
</dbReference>
<keyword evidence="2" id="KW-0238">DNA-binding</keyword>
<feature type="domain" description="HTH crp-type" evidence="6">
    <location>
        <begin position="140"/>
        <end position="208"/>
    </location>
</feature>
<name>A0A1T4NBN0_9FIRM</name>
<dbReference type="Gene3D" id="2.60.120.10">
    <property type="entry name" value="Jelly Rolls"/>
    <property type="match status" value="1"/>
</dbReference>
<accession>A0A1T4NBN0</accession>
<keyword evidence="8" id="KW-1185">Reference proteome</keyword>
<evidence type="ECO:0000256" key="3">
    <source>
        <dbReference type="ARBA" id="ARBA00023163"/>
    </source>
</evidence>
<dbReference type="GO" id="GO:0003700">
    <property type="term" value="F:DNA-binding transcription factor activity"/>
    <property type="evidence" value="ECO:0007669"/>
    <property type="project" value="TreeGrafter"/>
</dbReference>
<reference evidence="7 8" key="1">
    <citation type="submission" date="2017-02" db="EMBL/GenBank/DDBJ databases">
        <authorList>
            <person name="Peterson S.W."/>
        </authorList>
    </citation>
    <scope>NUCLEOTIDE SEQUENCE [LARGE SCALE GENOMIC DNA]</scope>
    <source>
        <strain evidence="7 8">DSM 15102</strain>
    </source>
</reference>
<protein>
    <submittedName>
        <fullName evidence="7">CRP/FNR family transcriptional regulator, anaerobic regulatory protein</fullName>
    </submittedName>
</protein>
<dbReference type="SUPFAM" id="SSF51206">
    <property type="entry name" value="cAMP-binding domain-like"/>
    <property type="match status" value="1"/>
</dbReference>
<feature type="domain" description="Cyclic nucleotide-binding" evidence="5">
    <location>
        <begin position="6"/>
        <end position="126"/>
    </location>
</feature>
<gene>
    <name evidence="7" type="ORF">SAMN02745973_01620</name>
</gene>
<dbReference type="GO" id="GO:0005829">
    <property type="term" value="C:cytosol"/>
    <property type="evidence" value="ECO:0007669"/>
    <property type="project" value="TreeGrafter"/>
</dbReference>
<dbReference type="SMART" id="SM00100">
    <property type="entry name" value="cNMP"/>
    <property type="match status" value="1"/>
</dbReference>
<dbReference type="InterPro" id="IPR000595">
    <property type="entry name" value="cNMP-bd_dom"/>
</dbReference>
<dbReference type="Pfam" id="PF00027">
    <property type="entry name" value="cNMP_binding"/>
    <property type="match status" value="1"/>
</dbReference>
<dbReference type="InterPro" id="IPR014710">
    <property type="entry name" value="RmlC-like_jellyroll"/>
</dbReference>
<evidence type="ECO:0000256" key="4">
    <source>
        <dbReference type="SAM" id="Coils"/>
    </source>
</evidence>
<dbReference type="AlphaFoldDB" id="A0A1T4NBN0"/>
<dbReference type="RefSeq" id="WP_087679019.1">
    <property type="nucleotide sequence ID" value="NZ_FUWV01000010.1"/>
</dbReference>
<dbReference type="Proteomes" id="UP000196365">
    <property type="component" value="Unassembled WGS sequence"/>
</dbReference>
<dbReference type="OrthoDB" id="9798104at2"/>
<evidence type="ECO:0000256" key="2">
    <source>
        <dbReference type="ARBA" id="ARBA00023125"/>
    </source>
</evidence>
<keyword evidence="4" id="KW-0175">Coiled coil</keyword>
<dbReference type="InterPro" id="IPR050397">
    <property type="entry name" value="Env_Response_Regulators"/>
</dbReference>
<dbReference type="Gene3D" id="1.10.10.10">
    <property type="entry name" value="Winged helix-like DNA-binding domain superfamily/Winged helix DNA-binding domain"/>
    <property type="match status" value="1"/>
</dbReference>
<evidence type="ECO:0000259" key="5">
    <source>
        <dbReference type="PROSITE" id="PS50042"/>
    </source>
</evidence>
<evidence type="ECO:0000259" key="6">
    <source>
        <dbReference type="PROSITE" id="PS51063"/>
    </source>
</evidence>
<dbReference type="InterPro" id="IPR018490">
    <property type="entry name" value="cNMP-bd_dom_sf"/>
</dbReference>
<dbReference type="PANTHER" id="PTHR24567">
    <property type="entry name" value="CRP FAMILY TRANSCRIPTIONAL REGULATORY PROTEIN"/>
    <property type="match status" value="1"/>
</dbReference>
<dbReference type="CDD" id="cd00038">
    <property type="entry name" value="CAP_ED"/>
    <property type="match status" value="1"/>
</dbReference>